<dbReference type="Proteomes" id="UP001203297">
    <property type="component" value="Unassembled WGS sequence"/>
</dbReference>
<feature type="transmembrane region" description="Helical" evidence="1">
    <location>
        <begin position="105"/>
        <end position="123"/>
    </location>
</feature>
<organism evidence="3 4">
    <name type="scientific">Multifurca ochricompacta</name>
    <dbReference type="NCBI Taxonomy" id="376703"/>
    <lineage>
        <taxon>Eukaryota</taxon>
        <taxon>Fungi</taxon>
        <taxon>Dikarya</taxon>
        <taxon>Basidiomycota</taxon>
        <taxon>Agaricomycotina</taxon>
        <taxon>Agaricomycetes</taxon>
        <taxon>Russulales</taxon>
        <taxon>Russulaceae</taxon>
        <taxon>Multifurca</taxon>
    </lineage>
</organism>
<evidence type="ECO:0000313" key="3">
    <source>
        <dbReference type="EMBL" id="KAI0299123.1"/>
    </source>
</evidence>
<name>A0AAD4M201_9AGAM</name>
<gene>
    <name evidence="3" type="ORF">B0F90DRAFT_634887</name>
</gene>
<proteinExistence type="predicted"/>
<feature type="transmembrane region" description="Helical" evidence="1">
    <location>
        <begin position="21"/>
        <end position="41"/>
    </location>
</feature>
<protein>
    <recommendedName>
        <fullName evidence="2">DUF6535 domain-containing protein</fullName>
    </recommendedName>
</protein>
<feature type="domain" description="DUF6535" evidence="2">
    <location>
        <begin position="2"/>
        <end position="147"/>
    </location>
</feature>
<comment type="caution">
    <text evidence="3">The sequence shown here is derived from an EMBL/GenBank/DDBJ whole genome shotgun (WGS) entry which is preliminary data.</text>
</comment>
<dbReference type="InterPro" id="IPR045338">
    <property type="entry name" value="DUF6535"/>
</dbReference>
<dbReference type="Pfam" id="PF20153">
    <property type="entry name" value="DUF6535"/>
    <property type="match status" value="1"/>
</dbReference>
<feature type="transmembrane region" description="Helical" evidence="1">
    <location>
        <begin position="61"/>
        <end position="84"/>
    </location>
</feature>
<evidence type="ECO:0000256" key="1">
    <source>
        <dbReference type="SAM" id="Phobius"/>
    </source>
</evidence>
<feature type="transmembrane region" description="Helical" evidence="1">
    <location>
        <begin position="129"/>
        <end position="149"/>
    </location>
</feature>
<evidence type="ECO:0000259" key="2">
    <source>
        <dbReference type="Pfam" id="PF20153"/>
    </source>
</evidence>
<dbReference type="EMBL" id="WTXG01000024">
    <property type="protein sequence ID" value="KAI0299123.1"/>
    <property type="molecule type" value="Genomic_DNA"/>
</dbReference>
<keyword evidence="1" id="KW-0472">Membrane</keyword>
<feature type="transmembrane region" description="Helical" evidence="1">
    <location>
        <begin position="156"/>
        <end position="177"/>
    </location>
</feature>
<keyword evidence="1" id="KW-0812">Transmembrane</keyword>
<keyword evidence="4" id="KW-1185">Reference proteome</keyword>
<dbReference type="AlphaFoldDB" id="A0AAD4M201"/>
<sequence>MYLGMAEEEDMRMAESWKADADGILVFAGLFSATVATLISISIQDIHSNSSNISPPPKYAVWVNTLWFLSLLISLTCALLATLLQQWARRYLKVTRPRYSPHKRARIRAFFAEGVNNLYLTWTVEALPILSHLSLFLFFAGLLVYIFHINYTIFKAVAWWVILCGAIYLSIAFVPVFRRDSPYYSPLSTPAWFLVTGTKFLVFRTLQWVTHHGPFSQATRIRVAKSTERYRKWFLQGLLKAAEEIALRLPSEIDGRSLKWTFDSLDEDHEFERFIAGIPGFCSSNVVFDPVITLIKPNGEENLAETLVSFLERTFSSGLVPESARRRRAALCAKAMHAASLPINSEILKRAISEDWVELLNSVEFGLFLSRAKHRSGSITHYARCIVAIIIASSKEHDDRWFKLAMTHLDVQRPVVEKYLAHGDSMSLANLVHIIRNILDFYHDDHQSDWVDILRITLERVSRFDAQNILPELRRDFCDLWNQILQKSQNTGHRLKQYKPIDILRDIRHLYIALHRGTDAAPIAFSASTSGYDPILSRISSYPRCNVQGLHPSDSTLTPHVSGGPTPAVATSSVATPHGGCGGPVPTTIPPPVVSNMASLSFPVPVLCSTTPVNTPLISNAYHAQPVYVPSGLISLSLTSDPAFYLISPQARLPPDPKCGPNVATAVGVNGNLQGGNAPTPNGAPNL</sequence>
<accession>A0AAD4M201</accession>
<reference evidence="3" key="1">
    <citation type="journal article" date="2022" name="New Phytol.">
        <title>Evolutionary transition to the ectomycorrhizal habit in the genomes of a hyperdiverse lineage of mushroom-forming fungi.</title>
        <authorList>
            <person name="Looney B."/>
            <person name="Miyauchi S."/>
            <person name="Morin E."/>
            <person name="Drula E."/>
            <person name="Courty P.E."/>
            <person name="Kohler A."/>
            <person name="Kuo A."/>
            <person name="LaButti K."/>
            <person name="Pangilinan J."/>
            <person name="Lipzen A."/>
            <person name="Riley R."/>
            <person name="Andreopoulos W."/>
            <person name="He G."/>
            <person name="Johnson J."/>
            <person name="Nolan M."/>
            <person name="Tritt A."/>
            <person name="Barry K.W."/>
            <person name="Grigoriev I.V."/>
            <person name="Nagy L.G."/>
            <person name="Hibbett D."/>
            <person name="Henrissat B."/>
            <person name="Matheny P.B."/>
            <person name="Labbe J."/>
            <person name="Martin F.M."/>
        </authorList>
    </citation>
    <scope>NUCLEOTIDE SEQUENCE</scope>
    <source>
        <strain evidence="3">BPL690</strain>
    </source>
</reference>
<keyword evidence="1" id="KW-1133">Transmembrane helix</keyword>
<evidence type="ECO:0000313" key="4">
    <source>
        <dbReference type="Proteomes" id="UP001203297"/>
    </source>
</evidence>